<dbReference type="EMBL" id="BSDZ01000010">
    <property type="protein sequence ID" value="GLI61587.1"/>
    <property type="molecule type" value="Genomic_DNA"/>
</dbReference>
<comment type="cofactor">
    <cofactor evidence="8">
        <name>Zn(2+)</name>
        <dbReference type="ChEBI" id="CHEBI:29105"/>
    </cofactor>
    <cofactor evidence="8">
        <name>Co(2+)</name>
        <dbReference type="ChEBI" id="CHEBI:48828"/>
    </cofactor>
    <cofactor evidence="8">
        <name>Mn(2+)</name>
        <dbReference type="ChEBI" id="CHEBI:29035"/>
    </cofactor>
    <cofactor evidence="8">
        <name>Fe(2+)</name>
        <dbReference type="ChEBI" id="CHEBI:29033"/>
    </cofactor>
    <text evidence="8">Binds 2 divalent metal cations per subunit. Has a high-affinity and a low affinity metal-binding site. The true nature of the physiological cofactor is under debate. The enzyme is active with zinc, cobalt, manganese or divalent iron ions. Has high activity with zinc; zinc cofactor is transferred into the active site region by the ZNG1 zinc chaperone.</text>
</comment>
<comment type="catalytic activity">
    <reaction evidence="8 10">
        <text>Release of N-terminal amino acids, preferentially methionine, from peptides and arylamides.</text>
        <dbReference type="EC" id="3.4.11.18"/>
    </reaction>
</comment>
<dbReference type="InterPro" id="IPR000994">
    <property type="entry name" value="Pept_M24"/>
</dbReference>
<evidence type="ECO:0000256" key="1">
    <source>
        <dbReference type="ARBA" id="ARBA00022438"/>
    </source>
</evidence>
<comment type="subunit">
    <text evidence="8">Associates with the 60S ribosomal subunit of the 80S translational complex.</text>
</comment>
<keyword evidence="1 8" id="KW-0031">Aminopeptidase</keyword>
<dbReference type="Gene3D" id="3.90.230.10">
    <property type="entry name" value="Creatinase/methionine aminopeptidase superfamily"/>
    <property type="match status" value="1"/>
</dbReference>
<evidence type="ECO:0000256" key="9">
    <source>
        <dbReference type="PROSITE-ProRule" id="PRU01357"/>
    </source>
</evidence>
<dbReference type="PRINTS" id="PR00599">
    <property type="entry name" value="MAPEPTIDASE"/>
</dbReference>
<evidence type="ECO:0000256" key="7">
    <source>
        <dbReference type="ARBA" id="ARBA00022833"/>
    </source>
</evidence>
<evidence type="ECO:0000256" key="3">
    <source>
        <dbReference type="ARBA" id="ARBA00022670"/>
    </source>
</evidence>
<dbReference type="SUPFAM" id="SSF55920">
    <property type="entry name" value="Creatinase/aminopeptidase"/>
    <property type="match status" value="1"/>
</dbReference>
<keyword evidence="7" id="KW-0862">Zinc</keyword>
<evidence type="ECO:0000256" key="6">
    <source>
        <dbReference type="ARBA" id="ARBA00022801"/>
    </source>
</evidence>
<feature type="binding site" evidence="8">
    <location>
        <position position="247"/>
    </location>
    <ligand>
        <name>a protein</name>
        <dbReference type="ChEBI" id="CHEBI:16541"/>
    </ligand>
    <ligandPart>
        <name>N-terminal L-methionine residue</name>
        <dbReference type="ChEBI" id="CHEBI:64731"/>
    </ligandPart>
</feature>
<name>A0ABQ5RVI3_9CHLO</name>
<dbReference type="PROSITE" id="PS52013">
    <property type="entry name" value="ZF_C6H2"/>
    <property type="match status" value="1"/>
</dbReference>
<comment type="similarity">
    <text evidence="8 9">Belongs to the peptidase M24A family. Methionine aminopeptidase type 1 subfamily.</text>
</comment>
<evidence type="ECO:0000313" key="13">
    <source>
        <dbReference type="Proteomes" id="UP001165090"/>
    </source>
</evidence>
<feature type="binding site" evidence="8">
    <location>
        <position position="275"/>
    </location>
    <ligand>
        <name>Zn(2+)</name>
        <dbReference type="ChEBI" id="CHEBI:29105"/>
        <label>4</label>
        <note>catalytic</note>
    </ligand>
</feature>
<accession>A0ABQ5RVI3</accession>
<comment type="caution">
    <text evidence="12">The sequence shown here is derived from an EMBL/GenBank/DDBJ whole genome shotgun (WGS) entry which is preliminary data.</text>
</comment>
<protein>
    <recommendedName>
        <fullName evidence="10">Methionine aminopeptidase</fullName>
        <ecNumber evidence="10">3.4.11.18</ecNumber>
    </recommendedName>
</protein>
<feature type="binding site" evidence="8">
    <location>
        <position position="371"/>
    </location>
    <ligand>
        <name>Zn(2+)</name>
        <dbReference type="ChEBI" id="CHEBI:29105"/>
        <label>4</label>
        <note>catalytic</note>
    </ligand>
</feature>
<dbReference type="Gene3D" id="6.10.140.2220">
    <property type="match status" value="1"/>
</dbReference>
<evidence type="ECO:0000259" key="11">
    <source>
        <dbReference type="PROSITE" id="PS52013"/>
    </source>
</evidence>
<gene>
    <name evidence="12" type="ORF">VaNZ11_004004</name>
</gene>
<keyword evidence="4 8" id="KW-0479">Metal-binding</keyword>
<dbReference type="Proteomes" id="UP001165090">
    <property type="component" value="Unassembled WGS sequence"/>
</dbReference>
<comment type="function">
    <text evidence="8 10">Cotranslationally removes the N-terminal methionine from nascent proteins. The N-terminal methionine is often cleaved when the second residue in the primary sequence is small and uncharged (Met-Ala-, Cys, Gly, Pro, Ser, Thr, or Val).</text>
</comment>
<dbReference type="Pfam" id="PF15801">
    <property type="entry name" value="zf-C6H2"/>
    <property type="match status" value="1"/>
</dbReference>
<dbReference type="PROSITE" id="PS00680">
    <property type="entry name" value="MAP_1"/>
    <property type="match status" value="1"/>
</dbReference>
<feature type="binding site" evidence="8">
    <location>
        <position position="402"/>
    </location>
    <ligand>
        <name>Zn(2+)</name>
        <dbReference type="ChEBI" id="CHEBI:29105"/>
        <label>4</label>
        <note>catalytic</note>
    </ligand>
</feature>
<keyword evidence="6 8" id="KW-0378">Hydrolase</keyword>
<proteinExistence type="inferred from homology"/>
<dbReference type="InterPro" id="IPR036005">
    <property type="entry name" value="Creatinase/aminopeptidase-like"/>
</dbReference>
<dbReference type="Pfam" id="PF00557">
    <property type="entry name" value="Peptidase_M24"/>
    <property type="match status" value="1"/>
</dbReference>
<dbReference type="NCBIfam" id="TIGR00500">
    <property type="entry name" value="met_pdase_I"/>
    <property type="match status" value="1"/>
</dbReference>
<comment type="subcellular location">
    <subcellularLocation>
        <location evidence="8">Cytoplasm</location>
    </subcellularLocation>
</comment>
<evidence type="ECO:0000256" key="5">
    <source>
        <dbReference type="ARBA" id="ARBA00022771"/>
    </source>
</evidence>
<keyword evidence="13" id="KW-1185">Reference proteome</keyword>
<dbReference type="InterPro" id="IPR031615">
    <property type="entry name" value="Zfn-C6H2"/>
</dbReference>
<reference evidence="12 13" key="1">
    <citation type="journal article" date="2023" name="IScience">
        <title>Expanded male sex-determining region conserved during the evolution of homothallism in the green alga Volvox.</title>
        <authorList>
            <person name="Yamamoto K."/>
            <person name="Matsuzaki R."/>
            <person name="Mahakham W."/>
            <person name="Heman W."/>
            <person name="Sekimoto H."/>
            <person name="Kawachi M."/>
            <person name="Minakuchi Y."/>
            <person name="Toyoda A."/>
            <person name="Nozaki H."/>
        </authorList>
    </citation>
    <scope>NUCLEOTIDE SEQUENCE [LARGE SCALE GENOMIC DNA]</scope>
    <source>
        <strain evidence="12 13">NIES-4468</strain>
    </source>
</reference>
<comment type="cofactor">
    <cofactor evidence="10">
        <name>Co(2+)</name>
        <dbReference type="ChEBI" id="CHEBI:48828"/>
    </cofactor>
    <cofactor evidence="10">
        <name>Zn(2+)</name>
        <dbReference type="ChEBI" id="CHEBI:29105"/>
    </cofactor>
    <cofactor evidence="10">
        <name>Mn(2+)</name>
        <dbReference type="ChEBI" id="CHEBI:29035"/>
    </cofactor>
    <cofactor evidence="10">
        <name>Fe(2+)</name>
        <dbReference type="ChEBI" id="CHEBI:29033"/>
    </cofactor>
    <text evidence="10">Binds 2 divalent metal cations per subunit. Has a high-affinity and a low affinity metal-binding site. The true nature of the physiological cofactor is under debate. The enzyme is active with cobalt, zinc, manganese or divalent iron ions.</text>
</comment>
<sequence length="432" mass="47895">MESSGTNTLPCARCQAPAKLQCPTCVRLGLPKDSCVFCSQACFKLAWPEHKKMHFPPADAWLYCIKRGKARSDVLPDFDWTGPLRPHRISPQREVPDHIPKPDYFKDGFPYKENESRQQQIGAGGGGMRESQEVVRMRMTSQADQHLKPSKLILTNDCDPNTLLSPDPGPAVPIRGPDDTDAIRAACLIGREVLDLAVAAAKPGVTTDEIDRIVHEAMIERGAYPSPLNYFNFPKSVCTSINEVICHGIPDARELQSGDILNIDVTAYHKGFHGDLNETVCVGEVDEEGKMLIKVTHDALMKAIAACRPGVRYRDVGDIITKHATANGFQVVKSYCGHGIGDLFHCAPNIPHYAHNKAVGIMKEGHVFTIEPMINVGSWRDRTWPDGWTAVTEDGKRSAQFEHTLVITREGCEVLTRRLDSSPPLWWEVQGE</sequence>
<keyword evidence="3 8" id="KW-0645">Protease</keyword>
<dbReference type="HAMAP" id="MF_01974">
    <property type="entry name" value="MetAP_1"/>
    <property type="match status" value="1"/>
</dbReference>
<dbReference type="CDD" id="cd01086">
    <property type="entry name" value="MetAP1"/>
    <property type="match status" value="1"/>
</dbReference>
<dbReference type="PANTHER" id="PTHR43330">
    <property type="entry name" value="METHIONINE AMINOPEPTIDASE"/>
    <property type="match status" value="1"/>
</dbReference>
<dbReference type="InterPro" id="IPR001714">
    <property type="entry name" value="Pept_M24_MAP"/>
</dbReference>
<evidence type="ECO:0000256" key="8">
    <source>
        <dbReference type="HAMAP-Rule" id="MF_03174"/>
    </source>
</evidence>
<keyword evidence="5 9" id="KW-0863">Zinc-finger</keyword>
<dbReference type="EC" id="3.4.11.18" evidence="10"/>
<feature type="binding site" evidence="8">
    <location>
        <position position="345"/>
    </location>
    <ligand>
        <name>a protein</name>
        <dbReference type="ChEBI" id="CHEBI:16541"/>
    </ligand>
    <ligandPart>
        <name>N-terminal L-methionine residue</name>
        <dbReference type="ChEBI" id="CHEBI:64731"/>
    </ligandPart>
</feature>
<feature type="binding site" evidence="8">
    <location>
        <position position="275"/>
    </location>
    <ligand>
        <name>Zn(2+)</name>
        <dbReference type="ChEBI" id="CHEBI:29105"/>
        <label>3</label>
    </ligand>
</feature>
<evidence type="ECO:0000256" key="4">
    <source>
        <dbReference type="ARBA" id="ARBA00022723"/>
    </source>
</evidence>
<evidence type="ECO:0000256" key="2">
    <source>
        <dbReference type="ARBA" id="ARBA00022490"/>
    </source>
</evidence>
<evidence type="ECO:0000313" key="12">
    <source>
        <dbReference type="EMBL" id="GLI61587.1"/>
    </source>
</evidence>
<feature type="binding site" evidence="8">
    <location>
        <position position="402"/>
    </location>
    <ligand>
        <name>Zn(2+)</name>
        <dbReference type="ChEBI" id="CHEBI:29105"/>
        <label>3</label>
    </ligand>
</feature>
<evidence type="ECO:0000256" key="10">
    <source>
        <dbReference type="RuleBase" id="RU003653"/>
    </source>
</evidence>
<feature type="binding site" evidence="8">
    <location>
        <position position="338"/>
    </location>
    <ligand>
        <name>Zn(2+)</name>
        <dbReference type="ChEBI" id="CHEBI:29105"/>
        <label>4</label>
        <note>catalytic</note>
    </ligand>
</feature>
<dbReference type="PANTHER" id="PTHR43330:SF7">
    <property type="entry name" value="METHIONINE AMINOPEPTIDASE 1"/>
    <property type="match status" value="1"/>
</dbReference>
<dbReference type="InterPro" id="IPR002467">
    <property type="entry name" value="Pept_M24A_MAP1"/>
</dbReference>
<organism evidence="12 13">
    <name type="scientific">Volvox africanus</name>
    <dbReference type="NCBI Taxonomy" id="51714"/>
    <lineage>
        <taxon>Eukaryota</taxon>
        <taxon>Viridiplantae</taxon>
        <taxon>Chlorophyta</taxon>
        <taxon>core chlorophytes</taxon>
        <taxon>Chlorophyceae</taxon>
        <taxon>CS clade</taxon>
        <taxon>Chlamydomonadales</taxon>
        <taxon>Volvocaceae</taxon>
        <taxon>Volvox</taxon>
    </lineage>
</organism>
<keyword evidence="2 8" id="KW-0963">Cytoplasm</keyword>
<feature type="binding site" evidence="8">
    <location>
        <position position="264"/>
    </location>
    <ligand>
        <name>Zn(2+)</name>
        <dbReference type="ChEBI" id="CHEBI:29105"/>
        <label>3</label>
    </ligand>
</feature>
<feature type="domain" description="C6H2-type" evidence="11">
    <location>
        <begin position="8"/>
        <end position="61"/>
    </location>
</feature>